<proteinExistence type="predicted"/>
<dbReference type="PANTHER" id="PTHR47595:SF1">
    <property type="entry name" value="MYB_SANT-LIKE DNA-BINDING DOMAIN-CONTAINING PROTEIN"/>
    <property type="match status" value="1"/>
</dbReference>
<dbReference type="Gene3D" id="1.10.10.60">
    <property type="entry name" value="Homeodomain-like"/>
    <property type="match status" value="1"/>
</dbReference>
<dbReference type="AlphaFoldDB" id="A0A8C5AGM8"/>
<dbReference type="GO" id="GO:0003677">
    <property type="term" value="F:DNA binding"/>
    <property type="evidence" value="ECO:0007669"/>
    <property type="project" value="InterPro"/>
</dbReference>
<dbReference type="GeneTree" id="ENSGT00940000168331"/>
<sequence>MLPKGSAWTNRELETFLCILGEEDVQRELHGSVRNAKVFQLVSDKLLDAGFERNTEQCRQKSKKLRVEYRKVKEQNNRSGDKGKTWKWFNMMDAIYGHQLESKGEEIDTATSLLESKLEPIGKCKCLTSAILYFSN</sequence>
<dbReference type="PANTHER" id="PTHR47595">
    <property type="entry name" value="HEAT SHOCK 70 KDA PROTEIN 14"/>
    <property type="match status" value="1"/>
</dbReference>
<reference evidence="2" key="2">
    <citation type="submission" date="2025-09" db="UniProtKB">
        <authorList>
            <consortium name="Ensembl"/>
        </authorList>
    </citation>
    <scope>IDENTIFICATION</scope>
</reference>
<dbReference type="Pfam" id="PF13837">
    <property type="entry name" value="Myb_DNA-bind_4"/>
    <property type="match status" value="1"/>
</dbReference>
<dbReference type="GO" id="GO:0005634">
    <property type="term" value="C:nucleus"/>
    <property type="evidence" value="ECO:0007669"/>
    <property type="project" value="UniProtKB-SubCell"/>
</dbReference>
<keyword evidence="3" id="KW-1185">Reference proteome</keyword>
<feature type="domain" description="Myb/SANT-like DNA-binding" evidence="1">
    <location>
        <begin position="7"/>
        <end position="95"/>
    </location>
</feature>
<dbReference type="OMA" id="GVHRDWK"/>
<organism evidence="2 3">
    <name type="scientific">Gadus morhua</name>
    <name type="common">Atlantic cod</name>
    <dbReference type="NCBI Taxonomy" id="8049"/>
    <lineage>
        <taxon>Eukaryota</taxon>
        <taxon>Metazoa</taxon>
        <taxon>Chordata</taxon>
        <taxon>Craniata</taxon>
        <taxon>Vertebrata</taxon>
        <taxon>Euteleostomi</taxon>
        <taxon>Actinopterygii</taxon>
        <taxon>Neopterygii</taxon>
        <taxon>Teleostei</taxon>
        <taxon>Neoteleostei</taxon>
        <taxon>Acanthomorphata</taxon>
        <taxon>Zeiogadaria</taxon>
        <taxon>Gadariae</taxon>
        <taxon>Gadiformes</taxon>
        <taxon>Gadoidei</taxon>
        <taxon>Gadidae</taxon>
        <taxon>Gadus</taxon>
    </lineage>
</organism>
<accession>A0A8C5AGM8</accession>
<protein>
    <recommendedName>
        <fullName evidence="1">Myb/SANT-like DNA-binding domain-containing protein</fullName>
    </recommendedName>
</protein>
<evidence type="ECO:0000313" key="2">
    <source>
        <dbReference type="Ensembl" id="ENSGMOP00000031349.1"/>
    </source>
</evidence>
<dbReference type="Proteomes" id="UP000694546">
    <property type="component" value="Chromosome 14"/>
</dbReference>
<evidence type="ECO:0000259" key="1">
    <source>
        <dbReference type="Pfam" id="PF13837"/>
    </source>
</evidence>
<name>A0A8C5AGM8_GADMO</name>
<dbReference type="InterPro" id="IPR044822">
    <property type="entry name" value="Myb_DNA-bind_4"/>
</dbReference>
<reference evidence="2" key="1">
    <citation type="submission" date="2025-08" db="UniProtKB">
        <authorList>
            <consortium name="Ensembl"/>
        </authorList>
    </citation>
    <scope>IDENTIFICATION</scope>
</reference>
<evidence type="ECO:0000313" key="3">
    <source>
        <dbReference type="Proteomes" id="UP000694546"/>
    </source>
</evidence>
<dbReference type="Ensembl" id="ENSGMOT00000033095.1">
    <property type="protein sequence ID" value="ENSGMOP00000031349.1"/>
    <property type="gene ID" value="ENSGMOG00000030849.1"/>
</dbReference>